<keyword evidence="2" id="KW-1185">Reference proteome</keyword>
<dbReference type="EMBL" id="CP151512">
    <property type="protein sequence ID" value="WZN65633.1"/>
    <property type="molecule type" value="Genomic_DNA"/>
</dbReference>
<reference evidence="1 2" key="1">
    <citation type="submission" date="2024-03" db="EMBL/GenBank/DDBJ databases">
        <title>Complete genome sequence of the green alga Chloropicon roscoffensis RCC1871.</title>
        <authorList>
            <person name="Lemieux C."/>
            <person name="Pombert J.-F."/>
            <person name="Otis C."/>
            <person name="Turmel M."/>
        </authorList>
    </citation>
    <scope>NUCLEOTIDE SEQUENCE [LARGE SCALE GENOMIC DNA]</scope>
    <source>
        <strain evidence="1 2">RCC1871</strain>
    </source>
</reference>
<organism evidence="1 2">
    <name type="scientific">Chloropicon roscoffensis</name>
    <dbReference type="NCBI Taxonomy" id="1461544"/>
    <lineage>
        <taxon>Eukaryota</taxon>
        <taxon>Viridiplantae</taxon>
        <taxon>Chlorophyta</taxon>
        <taxon>Chloropicophyceae</taxon>
        <taxon>Chloropicales</taxon>
        <taxon>Chloropicaceae</taxon>
        <taxon>Chloropicon</taxon>
    </lineage>
</organism>
<protein>
    <submittedName>
        <fullName evidence="1">Alpha/gamma-adaptin-binding protein</fullName>
    </submittedName>
</protein>
<dbReference type="Proteomes" id="UP001472866">
    <property type="component" value="Chromosome 12"/>
</dbReference>
<dbReference type="Pfam" id="PF10199">
    <property type="entry name" value="Adaptin_binding"/>
    <property type="match status" value="1"/>
</dbReference>
<dbReference type="AlphaFoldDB" id="A0AAX4PHB0"/>
<dbReference type="PANTHER" id="PTHR14659">
    <property type="entry name" value="ALPHA- AND GAMMA-ADAPTIN-BINDING PROTEIN P34"/>
    <property type="match status" value="1"/>
</dbReference>
<sequence>MTEAVSSDAEEGPGVVVASSKDPMAAARLARSPCWLGGSGSSPNSTDHLPVASECEWRWETPYYAASTMVECACLDRGSALWSRGAPQAFVGIFDASCEENWSDLQRALTSPEHSQALGEVEVKLVAADFGPRDAMCGSLNRQDENSWVSRCYDWCLERGYEYVEVCTTDDGVDASLTLFGDRQGCGRIVEALHCHRWPGAELRPLPGAAEVRGEDEEEREQEDFEDLLATVASARAEGASLPDDQRRKNAEAMLFKILGHLGIDDEDDEP</sequence>
<evidence type="ECO:0000313" key="2">
    <source>
        <dbReference type="Proteomes" id="UP001472866"/>
    </source>
</evidence>
<dbReference type="PANTHER" id="PTHR14659:SF1">
    <property type="entry name" value="ALPHA- AND GAMMA-ADAPTIN-BINDING PROTEIN P34"/>
    <property type="match status" value="1"/>
</dbReference>
<gene>
    <name evidence="1" type="ORF">HKI87_12g71930</name>
</gene>
<proteinExistence type="predicted"/>
<accession>A0AAX4PHB0</accession>
<dbReference type="InterPro" id="IPR019341">
    <property type="entry name" value="Alpha/Gamma-adaptin-bd_p34"/>
</dbReference>
<name>A0AAX4PHB0_9CHLO</name>
<evidence type="ECO:0000313" key="1">
    <source>
        <dbReference type="EMBL" id="WZN65633.1"/>
    </source>
</evidence>
<dbReference type="Gene3D" id="3.40.50.11960">
    <property type="match status" value="1"/>
</dbReference>